<dbReference type="GO" id="GO:0006357">
    <property type="term" value="P:regulation of transcription by RNA polymerase II"/>
    <property type="evidence" value="ECO:0007669"/>
    <property type="project" value="TreeGrafter"/>
</dbReference>
<dbReference type="InParanoid" id="A0A1V9XA06"/>
<comment type="subcellular location">
    <subcellularLocation>
        <location evidence="1">Nucleus</location>
    </subcellularLocation>
</comment>
<dbReference type="PROSITE" id="PS50157">
    <property type="entry name" value="ZINC_FINGER_C2H2_2"/>
    <property type="match status" value="3"/>
</dbReference>
<keyword evidence="6" id="KW-0862">Zinc</keyword>
<dbReference type="InterPro" id="IPR051497">
    <property type="entry name" value="Dev/Hematopoietic_TF"/>
</dbReference>
<dbReference type="InterPro" id="IPR056438">
    <property type="entry name" value="Znf-C2H2_CTCF"/>
</dbReference>
<evidence type="ECO:0000256" key="5">
    <source>
        <dbReference type="ARBA" id="ARBA00022771"/>
    </source>
</evidence>
<evidence type="ECO:0000313" key="14">
    <source>
        <dbReference type="EMBL" id="OQR70370.1"/>
    </source>
</evidence>
<dbReference type="GO" id="GO:0003700">
    <property type="term" value="F:DNA-binding transcription factor activity"/>
    <property type="evidence" value="ECO:0007669"/>
    <property type="project" value="TreeGrafter"/>
</dbReference>
<dbReference type="Pfam" id="PF23611">
    <property type="entry name" value="zf-C2H2_16"/>
    <property type="match status" value="1"/>
</dbReference>
<comment type="caution">
    <text evidence="14">The sequence shown here is derived from an EMBL/GenBank/DDBJ whole genome shotgun (WGS) entry which is preliminary data.</text>
</comment>
<evidence type="ECO:0000256" key="6">
    <source>
        <dbReference type="ARBA" id="ARBA00022833"/>
    </source>
</evidence>
<dbReference type="GO" id="GO:0005634">
    <property type="term" value="C:nucleus"/>
    <property type="evidence" value="ECO:0007669"/>
    <property type="project" value="UniProtKB-SubCell"/>
</dbReference>
<dbReference type="GO" id="GO:0000978">
    <property type="term" value="F:RNA polymerase II cis-regulatory region sequence-specific DNA binding"/>
    <property type="evidence" value="ECO:0007669"/>
    <property type="project" value="TreeGrafter"/>
</dbReference>
<feature type="domain" description="C2H2-type" evidence="13">
    <location>
        <begin position="152"/>
        <end position="179"/>
    </location>
</feature>
<name>A0A1V9XA06_9ACAR</name>
<dbReference type="InterPro" id="IPR013087">
    <property type="entry name" value="Znf_C2H2_type"/>
</dbReference>
<keyword evidence="10" id="KW-0539">Nucleus</keyword>
<feature type="compositionally biased region" description="Polar residues" evidence="12">
    <location>
        <begin position="291"/>
        <end position="300"/>
    </location>
</feature>
<dbReference type="STRING" id="418985.A0A1V9XA06"/>
<dbReference type="PANTHER" id="PTHR45993:SF6">
    <property type="entry name" value="C2H2-TYPE DOMAIN-CONTAINING PROTEIN"/>
    <property type="match status" value="1"/>
</dbReference>
<dbReference type="PANTHER" id="PTHR45993">
    <property type="entry name" value="B-CELL LYMPHOMA/LEUKEMIA 11"/>
    <property type="match status" value="1"/>
</dbReference>
<evidence type="ECO:0000256" key="8">
    <source>
        <dbReference type="ARBA" id="ARBA00023015"/>
    </source>
</evidence>
<dbReference type="SUPFAM" id="SSF57667">
    <property type="entry name" value="beta-beta-alpha zinc fingers"/>
    <property type="match status" value="2"/>
</dbReference>
<dbReference type="PROSITE" id="PS00028">
    <property type="entry name" value="ZINC_FINGER_C2H2_1"/>
    <property type="match status" value="2"/>
</dbReference>
<evidence type="ECO:0000256" key="11">
    <source>
        <dbReference type="PROSITE-ProRule" id="PRU00042"/>
    </source>
</evidence>
<dbReference type="AlphaFoldDB" id="A0A1V9XA06"/>
<evidence type="ECO:0000256" key="2">
    <source>
        <dbReference type="ARBA" id="ARBA00022499"/>
    </source>
</evidence>
<proteinExistence type="predicted"/>
<dbReference type="EMBL" id="MNPL01017749">
    <property type="protein sequence ID" value="OQR70370.1"/>
    <property type="molecule type" value="Genomic_DNA"/>
</dbReference>
<dbReference type="Pfam" id="PF00096">
    <property type="entry name" value="zf-C2H2"/>
    <property type="match status" value="2"/>
</dbReference>
<evidence type="ECO:0000256" key="3">
    <source>
        <dbReference type="ARBA" id="ARBA00022723"/>
    </source>
</evidence>
<keyword evidence="15" id="KW-1185">Reference proteome</keyword>
<keyword evidence="4" id="KW-0677">Repeat</keyword>
<feature type="domain" description="C2H2-type" evidence="13">
    <location>
        <begin position="210"/>
        <end position="240"/>
    </location>
</feature>
<evidence type="ECO:0000313" key="15">
    <source>
        <dbReference type="Proteomes" id="UP000192247"/>
    </source>
</evidence>
<evidence type="ECO:0000256" key="4">
    <source>
        <dbReference type="ARBA" id="ARBA00022737"/>
    </source>
</evidence>
<dbReference type="OrthoDB" id="10046198at2759"/>
<keyword evidence="8" id="KW-0805">Transcription regulation</keyword>
<protein>
    <submittedName>
        <fullName evidence="14">B-cell lymphoma/leukemia-like</fullName>
    </submittedName>
</protein>
<dbReference type="GO" id="GO:0008270">
    <property type="term" value="F:zinc ion binding"/>
    <property type="evidence" value="ECO:0007669"/>
    <property type="project" value="UniProtKB-KW"/>
</dbReference>
<dbReference type="SMART" id="SM00355">
    <property type="entry name" value="ZnF_C2H2"/>
    <property type="match status" value="3"/>
</dbReference>
<evidence type="ECO:0000256" key="12">
    <source>
        <dbReference type="SAM" id="MobiDB-lite"/>
    </source>
</evidence>
<evidence type="ECO:0000256" key="9">
    <source>
        <dbReference type="ARBA" id="ARBA00023163"/>
    </source>
</evidence>
<keyword evidence="3" id="KW-0479">Metal-binding</keyword>
<keyword evidence="5 11" id="KW-0863">Zinc-finger</keyword>
<evidence type="ECO:0000256" key="10">
    <source>
        <dbReference type="ARBA" id="ARBA00023242"/>
    </source>
</evidence>
<dbReference type="FunFam" id="3.30.160.60:FF:000046">
    <property type="entry name" value="Putative B-cell lymphoma/leukemia 11A"/>
    <property type="match status" value="1"/>
</dbReference>
<evidence type="ECO:0000256" key="7">
    <source>
        <dbReference type="ARBA" id="ARBA00022843"/>
    </source>
</evidence>
<evidence type="ECO:0000256" key="1">
    <source>
        <dbReference type="ARBA" id="ARBA00004123"/>
    </source>
</evidence>
<dbReference type="InterPro" id="IPR036236">
    <property type="entry name" value="Znf_C2H2_sf"/>
</dbReference>
<keyword evidence="7" id="KW-0832">Ubl conjugation</keyword>
<dbReference type="FunFam" id="3.30.160.60:FF:001175">
    <property type="entry name" value="Zinc finger, C2H2 type"/>
    <property type="match status" value="1"/>
</dbReference>
<accession>A0A1V9XA06</accession>
<feature type="domain" description="C2H2-type" evidence="13">
    <location>
        <begin position="180"/>
        <end position="202"/>
    </location>
</feature>
<dbReference type="Gene3D" id="3.30.160.60">
    <property type="entry name" value="Classic Zinc Finger"/>
    <property type="match status" value="3"/>
</dbReference>
<sequence length="319" mass="34922">MAHMIAAASMRKSLLGEVMEKIGLTNIQQYSEAYKQALEERPSSAASFVNGKADVVVFSVNSSLTERSSSAAKLDGASAEALYPLWTMQGLGPTARDFYGGLGESGPFSRGAKDLLSSLPFSPLRGHPAASSASMVPFLAGTKPPRGERRNDTCEFCGKVFKNCSNLTVHRRSHTGEKPYKCELCSYACAQSSKLTRHMKTHGRIGKDVYRCRFCDMPFSVPSTLEKHMRKCVVNATSNAVSASQLADLKFPLGRFSEFPHRHLMGKQAYAARDRPRSVNRPHASTIRPMNRSTRFSRTNALVGPTEGRSHSSSAPRLL</sequence>
<keyword evidence="2" id="KW-1017">Isopeptide bond</keyword>
<keyword evidence="9" id="KW-0804">Transcription</keyword>
<reference evidence="14 15" key="1">
    <citation type="journal article" date="2017" name="Gigascience">
        <title>Draft genome of the honey bee ectoparasitic mite, Tropilaelaps mercedesae, is shaped by the parasitic life history.</title>
        <authorList>
            <person name="Dong X."/>
            <person name="Armstrong S.D."/>
            <person name="Xia D."/>
            <person name="Makepeace B.L."/>
            <person name="Darby A.C."/>
            <person name="Kadowaki T."/>
        </authorList>
    </citation>
    <scope>NUCLEOTIDE SEQUENCE [LARGE SCALE GENOMIC DNA]</scope>
    <source>
        <strain evidence="14">Wuxi-XJTLU</strain>
    </source>
</reference>
<feature type="region of interest" description="Disordered" evidence="12">
    <location>
        <begin position="271"/>
        <end position="319"/>
    </location>
</feature>
<organism evidence="14 15">
    <name type="scientific">Tropilaelaps mercedesae</name>
    <dbReference type="NCBI Taxonomy" id="418985"/>
    <lineage>
        <taxon>Eukaryota</taxon>
        <taxon>Metazoa</taxon>
        <taxon>Ecdysozoa</taxon>
        <taxon>Arthropoda</taxon>
        <taxon>Chelicerata</taxon>
        <taxon>Arachnida</taxon>
        <taxon>Acari</taxon>
        <taxon>Parasitiformes</taxon>
        <taxon>Mesostigmata</taxon>
        <taxon>Gamasina</taxon>
        <taxon>Dermanyssoidea</taxon>
        <taxon>Laelapidae</taxon>
        <taxon>Tropilaelaps</taxon>
    </lineage>
</organism>
<dbReference type="Proteomes" id="UP000192247">
    <property type="component" value="Unassembled WGS sequence"/>
</dbReference>
<gene>
    <name evidence="14" type="ORF">BIW11_04176</name>
</gene>
<evidence type="ECO:0000259" key="13">
    <source>
        <dbReference type="PROSITE" id="PS50157"/>
    </source>
</evidence>